<dbReference type="InterPro" id="IPR001917">
    <property type="entry name" value="Aminotrans_II_pyridoxalP_BS"/>
</dbReference>
<dbReference type="PROSITE" id="PS00599">
    <property type="entry name" value="AA_TRANSFER_CLASS_2"/>
    <property type="match status" value="1"/>
</dbReference>
<evidence type="ECO:0000256" key="11">
    <source>
        <dbReference type="SAM" id="Phobius"/>
    </source>
</evidence>
<reference evidence="16" key="1">
    <citation type="submission" date="2020-03" db="EMBL/GenBank/DDBJ databases">
        <title>Hybrid Assembly of Korean Phytophthora infestans isolates.</title>
        <authorList>
            <person name="Prokchorchik M."/>
            <person name="Lee Y."/>
            <person name="Seo J."/>
            <person name="Cho J.-H."/>
            <person name="Park Y.-E."/>
            <person name="Jang D.-C."/>
            <person name="Im J.-S."/>
            <person name="Choi J.-G."/>
            <person name="Park H.-J."/>
            <person name="Lee G.-B."/>
            <person name="Lee Y.-G."/>
            <person name="Hong S.-Y."/>
            <person name="Cho K."/>
            <person name="Sohn K.H."/>
        </authorList>
    </citation>
    <scope>NUCLEOTIDE SEQUENCE</scope>
    <source>
        <strain evidence="16">KR_2_A2</strain>
    </source>
</reference>
<dbReference type="GO" id="GO:0030170">
    <property type="term" value="F:pyridoxal phosphate binding"/>
    <property type="evidence" value="ECO:0007669"/>
    <property type="project" value="InterPro"/>
</dbReference>
<dbReference type="InterPro" id="IPR040097">
    <property type="entry name" value="FAAL/FAAC"/>
</dbReference>
<dbReference type="InterPro" id="IPR036736">
    <property type="entry name" value="ACP-like_sf"/>
</dbReference>
<dbReference type="Pfam" id="PF23024">
    <property type="entry name" value="AMP-dom_DIP2-like"/>
    <property type="match status" value="1"/>
</dbReference>
<evidence type="ECO:0000256" key="10">
    <source>
        <dbReference type="SAM" id="MobiDB-lite"/>
    </source>
</evidence>
<keyword evidence="4" id="KW-0596">Phosphopantetheine</keyword>
<evidence type="ECO:0000259" key="15">
    <source>
        <dbReference type="Pfam" id="PF23024"/>
    </source>
</evidence>
<evidence type="ECO:0000256" key="3">
    <source>
        <dbReference type="ARBA" id="ARBA00008392"/>
    </source>
</evidence>
<keyword evidence="11" id="KW-1133">Transmembrane helix</keyword>
<protein>
    <submittedName>
        <fullName evidence="16">Aminotransferase class I and II</fullName>
    </submittedName>
</protein>
<dbReference type="InterPro" id="IPR004839">
    <property type="entry name" value="Aminotransferase_I/II_large"/>
</dbReference>
<keyword evidence="6" id="KW-0436">Ligase</keyword>
<dbReference type="SUPFAM" id="SSF53383">
    <property type="entry name" value="PLP-dependent transferases"/>
    <property type="match status" value="1"/>
</dbReference>
<evidence type="ECO:0000259" key="13">
    <source>
        <dbReference type="Pfam" id="PF00501"/>
    </source>
</evidence>
<dbReference type="Gene3D" id="1.10.1200.10">
    <property type="entry name" value="ACP-like"/>
    <property type="match status" value="1"/>
</dbReference>
<dbReference type="InterPro" id="IPR006162">
    <property type="entry name" value="Ppantetheine_attach_site"/>
</dbReference>
<sequence length="1244" mass="135102">PPVTLRLSDLMSSLLGDVAVEVVAAASLAAAASVAALGVHYKKRQRETDESSTPAPKKRRYKKLDAAPKHSVVVANGVAINTEPVVGELKRRAASTKWRHKLVYTFLDDLGRETVNLSFEDVDRAARKVAAALQRDAHVVKGDRVVLCFPPGLDFALAFWGCLYAGVVGIPVYPPYPGTLAKDLPKFNRLVEDSGAAVVLTNTTYHLASKMATVKGYFSTSRTSWPANLQWITTNSLPDSLVAQYDEEDALSLTSNDVAFFQYSSGSTSAPKAVMISHGNLRAQLKTWESIEPTDTMVSWLPSYHDMGLVGFIITPCVTAARCVSMSPISFIKDPALWMRTASKYKATHVCAPNFGYALAARKTSDKQAAEMDLSSLKQTICAAEPIRRESLEAFTSKFSGSGFDPNTFNCGYGLAEVTLVCTGQEPPQQPTLLDVNKRVLETQRKVAVVSSNKKGKKPEVMQLVGCGKAMPTFSVAIVDPETKQPLDELQVGEVWVQGPSVAIGYWNRPEYTQEMFRAQVAHEKDATNTYLRTGDMGFLRKGELFVTGRLKDLIIIRGRNVCPQDVEASVEHAHENVRPGCTAAFSIEKSDEEALVVVAEVKNGSSQETLEEICREIIKTVLSEHQLKCEAIVLLRQKTIPKTTSGKIQRSASKAHFLDGTLAKPLFEYRAKAGLSSSAGKPKEQPIPTSSGAVKTSDEILAWLLEHVAQEMEMPTGESSDGQKATANAAEIDPNTPWAMFGMDSVAIVGLSSDLGEFLGCIVSPSAFFQYDTPLKLANAPGLATGDLAGDQEGDDQAGAQTATTVAEIDSSCFEIENFPEVQGLFGQMKEFESAGLRVPFLETLTPAKRRMTNFNTYNYLGNASDPEVAAASKAGIDEYGTTMSSSPIVGQTQVNVDLETALCTFFKAEASVLFVGGWVSNVTTIDALVSKGDLILCDALNHDSCVSGQRLSGATILPFPHNDTKALERMLSKLRTKYRRVLIVVEGVYSMDGDVPDVREMIRIKKKYKALLFMDEAHSFGTMGGTGRGICEHTEVDPKDIDVRMGTMSKALGSVGGFILGSKALVKYLKHCAGGFVFSVGLAPACGSAALKSLQLMTQSPSRTTTLQERSKCFYDLCKEHNIPMGETTFRGAPVVVVMIGSTIATAKASEFLAVHKINVKPIVYPAVEEGKCRLRFFISALHTHKQLEDTVLALKTYLRDGFVDKKTVAKSEDEGFATKKHKKAVKKLTKKKKSKAKSTML</sequence>
<evidence type="ECO:0000256" key="8">
    <source>
        <dbReference type="ARBA" id="ARBA00022898"/>
    </source>
</evidence>
<keyword evidence="16" id="KW-0808">Transferase</keyword>
<keyword evidence="8" id="KW-0663">Pyridoxal phosphate</keyword>
<dbReference type="SUPFAM" id="SSF56801">
    <property type="entry name" value="Acetyl-CoA synthetase-like"/>
    <property type="match status" value="1"/>
</dbReference>
<feature type="transmembrane region" description="Helical" evidence="11">
    <location>
        <begin position="20"/>
        <end position="39"/>
    </location>
</feature>
<feature type="domain" description="AMP-dependent synthetase/ligase" evidence="13">
    <location>
        <begin position="93"/>
        <end position="507"/>
    </location>
</feature>
<proteinExistence type="inferred from homology"/>
<keyword evidence="11" id="KW-0812">Transmembrane</keyword>
<dbReference type="GO" id="GO:0008483">
    <property type="term" value="F:transaminase activity"/>
    <property type="evidence" value="ECO:0007669"/>
    <property type="project" value="UniProtKB-KW"/>
</dbReference>
<evidence type="ECO:0000313" key="17">
    <source>
        <dbReference type="Proteomes" id="UP000704712"/>
    </source>
</evidence>
<dbReference type="InterPro" id="IPR015422">
    <property type="entry name" value="PyrdxlP-dep_Trfase_small"/>
</dbReference>
<keyword evidence="9" id="KW-0443">Lipid metabolism</keyword>
<dbReference type="InterPro" id="IPR015421">
    <property type="entry name" value="PyrdxlP-dep_Trfase_major"/>
</dbReference>
<dbReference type="Gene3D" id="3.40.640.10">
    <property type="entry name" value="Type I PLP-dependent aspartate aminotransferase-like (Major domain)"/>
    <property type="match status" value="1"/>
</dbReference>
<dbReference type="Pfam" id="PF00550">
    <property type="entry name" value="PP-binding"/>
    <property type="match status" value="1"/>
</dbReference>
<gene>
    <name evidence="16" type="ORF">GN958_ATG06899</name>
</gene>
<comment type="similarity">
    <text evidence="3">Belongs to the class-II pyridoxal-phosphate-dependent aminotransferase family.</text>
</comment>
<comment type="similarity">
    <text evidence="2">Belongs to the ATP-dependent AMP-binding enzyme family.</text>
</comment>
<dbReference type="FunFam" id="3.40.50.12780:FF:000013">
    <property type="entry name" value="Long-chain-fatty-acid--AMP ligase FadD32"/>
    <property type="match status" value="1"/>
</dbReference>
<dbReference type="AlphaFoldDB" id="A0A8S9UT67"/>
<dbReference type="SUPFAM" id="SSF47336">
    <property type="entry name" value="ACP-like"/>
    <property type="match status" value="1"/>
</dbReference>
<dbReference type="Pfam" id="PF00501">
    <property type="entry name" value="AMP-binding"/>
    <property type="match status" value="1"/>
</dbReference>
<dbReference type="InterPro" id="IPR000873">
    <property type="entry name" value="AMP-dep_synth/lig_dom"/>
</dbReference>
<feature type="region of interest" description="Disordered" evidence="10">
    <location>
        <begin position="42"/>
        <end position="62"/>
    </location>
</feature>
<feature type="transmembrane region" description="Helical" evidence="11">
    <location>
        <begin position="153"/>
        <end position="173"/>
    </location>
</feature>
<dbReference type="GO" id="GO:0016874">
    <property type="term" value="F:ligase activity"/>
    <property type="evidence" value="ECO:0007669"/>
    <property type="project" value="UniProtKB-KW"/>
</dbReference>
<dbReference type="InterPro" id="IPR025110">
    <property type="entry name" value="AMP-bd_C"/>
</dbReference>
<dbReference type="Gene3D" id="3.30.300.30">
    <property type="match status" value="1"/>
</dbReference>
<evidence type="ECO:0000259" key="12">
    <source>
        <dbReference type="Pfam" id="PF00155"/>
    </source>
</evidence>
<dbReference type="InterPro" id="IPR015424">
    <property type="entry name" value="PyrdxlP-dep_Trfase"/>
</dbReference>
<dbReference type="EMBL" id="JAACNO010000946">
    <property type="protein sequence ID" value="KAF4143910.1"/>
    <property type="molecule type" value="Genomic_DNA"/>
</dbReference>
<dbReference type="InterPro" id="IPR045851">
    <property type="entry name" value="AMP-bd_C_sf"/>
</dbReference>
<dbReference type="InterPro" id="IPR042099">
    <property type="entry name" value="ANL_N_sf"/>
</dbReference>
<evidence type="ECO:0000256" key="4">
    <source>
        <dbReference type="ARBA" id="ARBA00022450"/>
    </source>
</evidence>
<dbReference type="PANTHER" id="PTHR22754:SF32">
    <property type="entry name" value="DISCO-INTERACTING PROTEIN 2"/>
    <property type="match status" value="1"/>
</dbReference>
<feature type="domain" description="Aminotransferase class I/classII large" evidence="12">
    <location>
        <begin position="853"/>
        <end position="1194"/>
    </location>
</feature>
<feature type="domain" description="AMP-binding enzyme C-terminal" evidence="15">
    <location>
        <begin position="553"/>
        <end position="663"/>
    </location>
</feature>
<keyword evidence="5" id="KW-0597">Phosphoprotein</keyword>
<dbReference type="InterPro" id="IPR020845">
    <property type="entry name" value="AMP-binding_CS"/>
</dbReference>
<dbReference type="GO" id="GO:0006631">
    <property type="term" value="P:fatty acid metabolic process"/>
    <property type="evidence" value="ECO:0007669"/>
    <property type="project" value="UniProtKB-KW"/>
</dbReference>
<comment type="caution">
    <text evidence="16">The sequence shown here is derived from an EMBL/GenBank/DDBJ whole genome shotgun (WGS) entry which is preliminary data.</text>
</comment>
<dbReference type="InterPro" id="IPR009081">
    <property type="entry name" value="PP-bd_ACP"/>
</dbReference>
<keyword evidence="11" id="KW-0472">Membrane</keyword>
<dbReference type="Gene3D" id="3.40.50.12780">
    <property type="entry name" value="N-terminal domain of ligase-like"/>
    <property type="match status" value="1"/>
</dbReference>
<keyword evidence="16" id="KW-0032">Aminotransferase</keyword>
<evidence type="ECO:0000256" key="2">
    <source>
        <dbReference type="ARBA" id="ARBA00006432"/>
    </source>
</evidence>
<keyword evidence="7" id="KW-0276">Fatty acid metabolism</keyword>
<dbReference type="PROSITE" id="PS00012">
    <property type="entry name" value="PHOSPHOPANTETHEINE"/>
    <property type="match status" value="1"/>
</dbReference>
<evidence type="ECO:0000256" key="1">
    <source>
        <dbReference type="ARBA" id="ARBA00001933"/>
    </source>
</evidence>
<comment type="cofactor">
    <cofactor evidence="1">
        <name>pyridoxal 5'-phosphate</name>
        <dbReference type="ChEBI" id="CHEBI:597326"/>
    </cofactor>
</comment>
<dbReference type="PANTHER" id="PTHR22754">
    <property type="entry name" value="DISCO-INTERACTING PROTEIN 2 DIP2 -RELATED"/>
    <property type="match status" value="1"/>
</dbReference>
<dbReference type="Gene3D" id="3.90.1150.10">
    <property type="entry name" value="Aspartate Aminotransferase, domain 1"/>
    <property type="match status" value="1"/>
</dbReference>
<evidence type="ECO:0000256" key="6">
    <source>
        <dbReference type="ARBA" id="ARBA00022598"/>
    </source>
</evidence>
<feature type="domain" description="Carrier" evidence="14">
    <location>
        <begin position="729"/>
        <end position="780"/>
    </location>
</feature>
<feature type="non-terminal residue" evidence="16">
    <location>
        <position position="1"/>
    </location>
</feature>
<organism evidence="16 17">
    <name type="scientific">Phytophthora infestans</name>
    <name type="common">Potato late blight agent</name>
    <name type="synonym">Botrytis infestans</name>
    <dbReference type="NCBI Taxonomy" id="4787"/>
    <lineage>
        <taxon>Eukaryota</taxon>
        <taxon>Sar</taxon>
        <taxon>Stramenopiles</taxon>
        <taxon>Oomycota</taxon>
        <taxon>Peronosporomycetes</taxon>
        <taxon>Peronosporales</taxon>
        <taxon>Peronosporaceae</taxon>
        <taxon>Phytophthora</taxon>
    </lineage>
</organism>
<evidence type="ECO:0000313" key="16">
    <source>
        <dbReference type="EMBL" id="KAF4143910.1"/>
    </source>
</evidence>
<evidence type="ECO:0000256" key="5">
    <source>
        <dbReference type="ARBA" id="ARBA00022553"/>
    </source>
</evidence>
<name>A0A8S9UT67_PHYIN</name>
<evidence type="ECO:0000256" key="9">
    <source>
        <dbReference type="ARBA" id="ARBA00023098"/>
    </source>
</evidence>
<evidence type="ECO:0000259" key="14">
    <source>
        <dbReference type="Pfam" id="PF00550"/>
    </source>
</evidence>
<dbReference type="CDD" id="cd05931">
    <property type="entry name" value="FAAL"/>
    <property type="match status" value="1"/>
</dbReference>
<dbReference type="Proteomes" id="UP000704712">
    <property type="component" value="Unassembled WGS sequence"/>
</dbReference>
<accession>A0A8S9UT67</accession>
<dbReference type="Pfam" id="PF00155">
    <property type="entry name" value="Aminotran_1_2"/>
    <property type="match status" value="1"/>
</dbReference>
<dbReference type="GO" id="GO:0008610">
    <property type="term" value="P:lipid biosynthetic process"/>
    <property type="evidence" value="ECO:0007669"/>
    <property type="project" value="InterPro"/>
</dbReference>
<dbReference type="PROSITE" id="PS00455">
    <property type="entry name" value="AMP_BINDING"/>
    <property type="match status" value="1"/>
</dbReference>
<evidence type="ECO:0000256" key="7">
    <source>
        <dbReference type="ARBA" id="ARBA00022832"/>
    </source>
</evidence>